<dbReference type="SUPFAM" id="SSF50494">
    <property type="entry name" value="Trypsin-like serine proteases"/>
    <property type="match status" value="1"/>
</dbReference>
<dbReference type="GO" id="GO:0004252">
    <property type="term" value="F:serine-type endopeptidase activity"/>
    <property type="evidence" value="ECO:0007669"/>
    <property type="project" value="InterPro"/>
</dbReference>
<keyword evidence="9" id="KW-1185">Reference proteome</keyword>
<dbReference type="SMART" id="SM00020">
    <property type="entry name" value="Tryp_SPc"/>
    <property type="match status" value="1"/>
</dbReference>
<dbReference type="PANTHER" id="PTHR24276">
    <property type="entry name" value="POLYSERASE-RELATED"/>
    <property type="match status" value="1"/>
</dbReference>
<dbReference type="InterPro" id="IPR043504">
    <property type="entry name" value="Peptidase_S1_PA_chymotrypsin"/>
</dbReference>
<keyword evidence="3" id="KW-0720">Serine protease</keyword>
<feature type="signal peptide" evidence="6">
    <location>
        <begin position="1"/>
        <end position="22"/>
    </location>
</feature>
<evidence type="ECO:0000256" key="3">
    <source>
        <dbReference type="ARBA" id="ARBA00022825"/>
    </source>
</evidence>
<evidence type="ECO:0000256" key="6">
    <source>
        <dbReference type="SAM" id="SignalP"/>
    </source>
</evidence>
<dbReference type="InterPro" id="IPR050430">
    <property type="entry name" value="Peptidase_S1"/>
</dbReference>
<dbReference type="OrthoDB" id="7776173at2759"/>
<dbReference type="PANTHER" id="PTHR24276:SF96">
    <property type="entry name" value="PEPTIDASE S1 DOMAIN-CONTAINING PROTEIN"/>
    <property type="match status" value="1"/>
</dbReference>
<dbReference type="InterPro" id="IPR001254">
    <property type="entry name" value="Trypsin_dom"/>
</dbReference>
<comment type="caution">
    <text evidence="8">The sequence shown here is derived from an EMBL/GenBank/DDBJ whole genome shotgun (WGS) entry which is preliminary data.</text>
</comment>
<organism evidence="8 9">
    <name type="scientific">Pseudolycoriella hygida</name>
    <dbReference type="NCBI Taxonomy" id="35572"/>
    <lineage>
        <taxon>Eukaryota</taxon>
        <taxon>Metazoa</taxon>
        <taxon>Ecdysozoa</taxon>
        <taxon>Arthropoda</taxon>
        <taxon>Hexapoda</taxon>
        <taxon>Insecta</taxon>
        <taxon>Pterygota</taxon>
        <taxon>Neoptera</taxon>
        <taxon>Endopterygota</taxon>
        <taxon>Diptera</taxon>
        <taxon>Nematocera</taxon>
        <taxon>Sciaroidea</taxon>
        <taxon>Sciaridae</taxon>
        <taxon>Pseudolycoriella</taxon>
    </lineage>
</organism>
<evidence type="ECO:0000256" key="1">
    <source>
        <dbReference type="ARBA" id="ARBA00022670"/>
    </source>
</evidence>
<dbReference type="PROSITE" id="PS50240">
    <property type="entry name" value="TRYPSIN_DOM"/>
    <property type="match status" value="1"/>
</dbReference>
<dbReference type="AlphaFoldDB" id="A0A9Q0N7P9"/>
<evidence type="ECO:0000313" key="9">
    <source>
        <dbReference type="Proteomes" id="UP001151699"/>
    </source>
</evidence>
<dbReference type="Proteomes" id="UP001151699">
    <property type="component" value="Chromosome B"/>
</dbReference>
<evidence type="ECO:0000256" key="5">
    <source>
        <dbReference type="ARBA" id="ARBA00024195"/>
    </source>
</evidence>
<evidence type="ECO:0000256" key="4">
    <source>
        <dbReference type="ARBA" id="ARBA00023157"/>
    </source>
</evidence>
<keyword evidence="1 8" id="KW-0645">Protease</keyword>
<dbReference type="InterPro" id="IPR009003">
    <property type="entry name" value="Peptidase_S1_PA"/>
</dbReference>
<evidence type="ECO:0000256" key="2">
    <source>
        <dbReference type="ARBA" id="ARBA00022801"/>
    </source>
</evidence>
<feature type="domain" description="Peptidase S1" evidence="7">
    <location>
        <begin position="44"/>
        <end position="231"/>
    </location>
</feature>
<reference evidence="8" key="1">
    <citation type="submission" date="2022-07" db="EMBL/GenBank/DDBJ databases">
        <authorList>
            <person name="Trinca V."/>
            <person name="Uliana J.V.C."/>
            <person name="Torres T.T."/>
            <person name="Ward R.J."/>
            <person name="Monesi N."/>
        </authorList>
    </citation>
    <scope>NUCLEOTIDE SEQUENCE</scope>
    <source>
        <strain evidence="8">HSMRA1968</strain>
        <tissue evidence="8">Whole embryos</tissue>
    </source>
</reference>
<evidence type="ECO:0000313" key="8">
    <source>
        <dbReference type="EMBL" id="KAJ6644546.1"/>
    </source>
</evidence>
<evidence type="ECO:0000259" key="7">
    <source>
        <dbReference type="PROSITE" id="PS50240"/>
    </source>
</evidence>
<dbReference type="EMBL" id="WJQU01000002">
    <property type="protein sequence ID" value="KAJ6644546.1"/>
    <property type="molecule type" value="Genomic_DNA"/>
</dbReference>
<comment type="similarity">
    <text evidence="5">Belongs to the peptidase S1 family. CLIP subfamily.</text>
</comment>
<keyword evidence="2" id="KW-0378">Hydrolase</keyword>
<keyword evidence="6" id="KW-0732">Signal</keyword>
<gene>
    <name evidence="8" type="primary">VSP_3</name>
    <name evidence="8" type="ORF">Bhyg_09515</name>
</gene>
<dbReference type="Pfam" id="PF00089">
    <property type="entry name" value="Trypsin"/>
    <property type="match status" value="1"/>
</dbReference>
<keyword evidence="4" id="KW-1015">Disulfide bond</keyword>
<sequence length="259" mass="28049">MYLKMLKLLLPIFLTLFCQGLAQDRFIVFVSEYIGNIGSAVGRCPATIITDRHVLTTAACATPTNSSFQLAISIQMSFGSGYASRTISAERAFIHPNYTGDEYSNNVGVVLMGGLFNTTSLPPRSLGSIPSVNTTCRLFGWGGAPDNPETVEVVVHEPAYCFSDRPQAFCAEHSPPARACAALRGSPLVCNPLSVDGILLKTDCTEEDPGRFLQPYHSVDDFKEWIESVSGAQLVNQISTLLLLSALVISFNTAMKTKE</sequence>
<accession>A0A9Q0N7P9</accession>
<dbReference type="GO" id="GO:0006508">
    <property type="term" value="P:proteolysis"/>
    <property type="evidence" value="ECO:0007669"/>
    <property type="project" value="UniProtKB-KW"/>
</dbReference>
<name>A0A9Q0N7P9_9DIPT</name>
<proteinExistence type="inferred from homology"/>
<protein>
    <submittedName>
        <fullName evidence="8">Snake venom serine protease</fullName>
    </submittedName>
</protein>
<feature type="chain" id="PRO_5040422960" evidence="6">
    <location>
        <begin position="23"/>
        <end position="259"/>
    </location>
</feature>
<dbReference type="Gene3D" id="2.40.10.10">
    <property type="entry name" value="Trypsin-like serine proteases"/>
    <property type="match status" value="1"/>
</dbReference>